<dbReference type="AlphaFoldDB" id="A0A9D8KFR1"/>
<dbReference type="Pfam" id="PF04519">
    <property type="entry name" value="Bactofilin"/>
    <property type="match status" value="1"/>
</dbReference>
<evidence type="ECO:0000313" key="2">
    <source>
        <dbReference type="EMBL" id="MBN1573849.1"/>
    </source>
</evidence>
<proteinExistence type="inferred from homology"/>
<dbReference type="Proteomes" id="UP000809273">
    <property type="component" value="Unassembled WGS sequence"/>
</dbReference>
<accession>A0A9D8KFR1</accession>
<sequence length="121" mass="13107">MDRKGSGTINAQDFDCRIGEDTEITGNITGNENILINGEITGDIDVKALVYVGENGRIKGTIKANDVVVEGRIEGRLIVQNKIELTESAHINADMECGKLAVTDGAFYEGKVHMEGIEQIK</sequence>
<evidence type="ECO:0000313" key="3">
    <source>
        <dbReference type="Proteomes" id="UP000809273"/>
    </source>
</evidence>
<name>A0A9D8KFR1_9DELT</name>
<protein>
    <submittedName>
        <fullName evidence="2">Polymer-forming cytoskeletal protein</fullName>
    </submittedName>
</protein>
<dbReference type="InterPro" id="IPR007607">
    <property type="entry name" value="BacA/B"/>
</dbReference>
<reference evidence="2" key="1">
    <citation type="journal article" date="2021" name="Environ. Microbiol.">
        <title>Genomic characterization of three novel Desulfobacterota classes expand the metabolic and phylogenetic diversity of the phylum.</title>
        <authorList>
            <person name="Murphy C.L."/>
            <person name="Biggerstaff J."/>
            <person name="Eichhorn A."/>
            <person name="Ewing E."/>
            <person name="Shahan R."/>
            <person name="Soriano D."/>
            <person name="Stewart S."/>
            <person name="VanMol K."/>
            <person name="Walker R."/>
            <person name="Walters P."/>
            <person name="Elshahed M.S."/>
            <person name="Youssef N.H."/>
        </authorList>
    </citation>
    <scope>NUCLEOTIDE SEQUENCE</scope>
    <source>
        <strain evidence="2">Zod_Metabat.24</strain>
    </source>
</reference>
<reference evidence="2" key="2">
    <citation type="submission" date="2021-01" db="EMBL/GenBank/DDBJ databases">
        <authorList>
            <person name="Hahn C.R."/>
            <person name="Youssef N.H."/>
            <person name="Elshahed M."/>
        </authorList>
    </citation>
    <scope>NUCLEOTIDE SEQUENCE</scope>
    <source>
        <strain evidence="2">Zod_Metabat.24</strain>
    </source>
</reference>
<dbReference type="EMBL" id="JAFGIX010000057">
    <property type="protein sequence ID" value="MBN1573849.1"/>
    <property type="molecule type" value="Genomic_DNA"/>
</dbReference>
<gene>
    <name evidence="2" type="ORF">JW984_11690</name>
</gene>
<evidence type="ECO:0000256" key="1">
    <source>
        <dbReference type="ARBA" id="ARBA00044755"/>
    </source>
</evidence>
<dbReference type="PANTHER" id="PTHR35024:SF4">
    <property type="entry name" value="POLYMER-FORMING CYTOSKELETAL PROTEIN"/>
    <property type="match status" value="1"/>
</dbReference>
<comment type="similarity">
    <text evidence="1">Belongs to the bactofilin family.</text>
</comment>
<comment type="caution">
    <text evidence="2">The sequence shown here is derived from an EMBL/GenBank/DDBJ whole genome shotgun (WGS) entry which is preliminary data.</text>
</comment>
<dbReference type="PANTHER" id="PTHR35024">
    <property type="entry name" value="HYPOTHETICAL CYTOSOLIC PROTEIN"/>
    <property type="match status" value="1"/>
</dbReference>
<organism evidence="2 3">
    <name type="scientific">Candidatus Zymogenus saltonus</name>
    <dbReference type="NCBI Taxonomy" id="2844893"/>
    <lineage>
        <taxon>Bacteria</taxon>
        <taxon>Deltaproteobacteria</taxon>
        <taxon>Candidatus Zymogenia</taxon>
        <taxon>Candidatus Zymogeniales</taxon>
        <taxon>Candidatus Zymogenaceae</taxon>
        <taxon>Candidatus Zymogenus</taxon>
    </lineage>
</organism>